<dbReference type="Pfam" id="PF02591">
    <property type="entry name" value="Zn_ribbon_9"/>
    <property type="match status" value="1"/>
</dbReference>
<organism evidence="4 5">
    <name type="scientific">Natronomicrosphaera hydrolytica</name>
    <dbReference type="NCBI Taxonomy" id="3242702"/>
    <lineage>
        <taxon>Bacteria</taxon>
        <taxon>Pseudomonadati</taxon>
        <taxon>Planctomycetota</taxon>
        <taxon>Phycisphaerae</taxon>
        <taxon>Phycisphaerales</taxon>
        <taxon>Phycisphaeraceae</taxon>
        <taxon>Natronomicrosphaera</taxon>
    </lineage>
</organism>
<dbReference type="Gene3D" id="1.10.287.1490">
    <property type="match status" value="1"/>
</dbReference>
<evidence type="ECO:0000259" key="2">
    <source>
        <dbReference type="Pfam" id="PF02591"/>
    </source>
</evidence>
<sequence length="251" mass="28578">MSLQEQLHELFLLDQQLRGLRNRLDAGQSRQRAQQNKLVQLQQQQQELSHQLRQTQVNAQTLEKQSGEMEARINELRGRMNNVTSNKEYSALLVEVNTLKVDKSKIEDQALEQMNEVDTLKQRVTDIEQKIDDQKKLVSGADNEVDSARAEVGDRLDEVASKRQAAAEKVPADARAVFERLADSYEGEALAEVEEANRRRMEYNCGGCYMSLPIERVNGIMMRTNELVTCPNCNRILYMKPELKSALSGAK</sequence>
<name>A0ABV4UA15_9BACT</name>
<keyword evidence="1" id="KW-0175">Coiled coil</keyword>
<reference evidence="4 5" key="1">
    <citation type="submission" date="2024-08" db="EMBL/GenBank/DDBJ databases">
        <title>Whole-genome sequencing of halo(alkali)philic microorganisms from hypersaline lakes.</title>
        <authorList>
            <person name="Sorokin D.Y."/>
            <person name="Merkel A.Y."/>
            <person name="Messina E."/>
            <person name="Yakimov M."/>
        </authorList>
    </citation>
    <scope>NUCLEOTIDE SEQUENCE [LARGE SCALE GENOMIC DNA]</scope>
    <source>
        <strain evidence="4 5">AB-hyl4</strain>
    </source>
</reference>
<protein>
    <submittedName>
        <fullName evidence="4">Zinc ribbon domain-containing protein</fullName>
    </submittedName>
</protein>
<gene>
    <name evidence="4" type="ORF">ACERK3_16750</name>
</gene>
<evidence type="ECO:0000313" key="4">
    <source>
        <dbReference type="EMBL" id="MFA9479935.1"/>
    </source>
</evidence>
<accession>A0ABV4UA15</accession>
<dbReference type="InterPro" id="IPR056003">
    <property type="entry name" value="CT398_CC_hairpin"/>
</dbReference>
<dbReference type="Pfam" id="PF24481">
    <property type="entry name" value="CT398_CC"/>
    <property type="match status" value="1"/>
</dbReference>
<comment type="caution">
    <text evidence="4">The sequence shown here is derived from an EMBL/GenBank/DDBJ whole genome shotgun (WGS) entry which is preliminary data.</text>
</comment>
<feature type="coiled-coil region" evidence="1">
    <location>
        <begin position="103"/>
        <end position="151"/>
    </location>
</feature>
<evidence type="ECO:0000259" key="3">
    <source>
        <dbReference type="Pfam" id="PF24481"/>
    </source>
</evidence>
<proteinExistence type="predicted"/>
<feature type="domain" description="C4-type zinc ribbon" evidence="2">
    <location>
        <begin position="205"/>
        <end position="237"/>
    </location>
</feature>
<dbReference type="EMBL" id="JBGUBD010000013">
    <property type="protein sequence ID" value="MFA9479935.1"/>
    <property type="molecule type" value="Genomic_DNA"/>
</dbReference>
<feature type="coiled-coil region" evidence="1">
    <location>
        <begin position="31"/>
        <end position="79"/>
    </location>
</feature>
<dbReference type="Proteomes" id="UP001575105">
    <property type="component" value="Unassembled WGS sequence"/>
</dbReference>
<feature type="domain" description="CT398-like coiled coil hairpin" evidence="3">
    <location>
        <begin position="13"/>
        <end position="184"/>
    </location>
</feature>
<evidence type="ECO:0000313" key="5">
    <source>
        <dbReference type="Proteomes" id="UP001575105"/>
    </source>
</evidence>
<dbReference type="InterPro" id="IPR003743">
    <property type="entry name" value="Zf-RING_7"/>
</dbReference>
<keyword evidence="5" id="KW-1185">Reference proteome</keyword>
<dbReference type="RefSeq" id="WP_425346861.1">
    <property type="nucleotide sequence ID" value="NZ_JBGUBD010000013.1"/>
</dbReference>
<evidence type="ECO:0000256" key="1">
    <source>
        <dbReference type="SAM" id="Coils"/>
    </source>
</evidence>